<proteinExistence type="inferred from homology"/>
<accession>B8IAQ5</accession>
<protein>
    <submittedName>
        <fullName evidence="7">Glycosyl transferase family 2</fullName>
    </submittedName>
</protein>
<dbReference type="PANTHER" id="PTHR43179">
    <property type="entry name" value="RHAMNOSYLTRANSFERASE WBBL"/>
    <property type="match status" value="1"/>
</dbReference>
<dbReference type="Gene3D" id="3.40.50.2000">
    <property type="entry name" value="Glycogen Phosphorylase B"/>
    <property type="match status" value="2"/>
</dbReference>
<dbReference type="Pfam" id="PF00534">
    <property type="entry name" value="Glycos_transf_1"/>
    <property type="match status" value="1"/>
</dbReference>
<keyword evidence="8" id="KW-1185">Reference proteome</keyword>
<evidence type="ECO:0000256" key="3">
    <source>
        <dbReference type="ARBA" id="ARBA00022679"/>
    </source>
</evidence>
<dbReference type="Pfam" id="PF13439">
    <property type="entry name" value="Glyco_transf_4"/>
    <property type="match status" value="1"/>
</dbReference>
<dbReference type="Pfam" id="PF00535">
    <property type="entry name" value="Glycos_transf_2"/>
    <property type="match status" value="1"/>
</dbReference>
<dbReference type="SUPFAM" id="SSF53448">
    <property type="entry name" value="Nucleotide-diphospho-sugar transferases"/>
    <property type="match status" value="1"/>
</dbReference>
<dbReference type="eggNOG" id="COG0438">
    <property type="taxonomic scope" value="Bacteria"/>
</dbReference>
<dbReference type="EMBL" id="CP001349">
    <property type="protein sequence ID" value="ACL61100.1"/>
    <property type="molecule type" value="Genomic_DNA"/>
</dbReference>
<name>B8IAQ5_METNO</name>
<evidence type="ECO:0000256" key="2">
    <source>
        <dbReference type="ARBA" id="ARBA00022676"/>
    </source>
</evidence>
<dbReference type="CAZy" id="GT2">
    <property type="family name" value="Glycosyltransferase Family 2"/>
</dbReference>
<evidence type="ECO:0000313" key="7">
    <source>
        <dbReference type="EMBL" id="ACL61100.1"/>
    </source>
</evidence>
<evidence type="ECO:0000313" key="8">
    <source>
        <dbReference type="Proteomes" id="UP000008207"/>
    </source>
</evidence>
<dbReference type="STRING" id="460265.Mnod_6296"/>
<dbReference type="SUPFAM" id="SSF53756">
    <property type="entry name" value="UDP-Glycosyltransferase/glycogen phosphorylase"/>
    <property type="match status" value="1"/>
</dbReference>
<sequence length="814" mass="91422">MSYDMAATSLADQAAAIAESGLFDAQYYLSQVDIDLRDEKDLIAHYIQYGWEANLNPSRRFSTAAYLEAHEDVRDARVNPLVHYVTFGSSEGRKIAPPHNREVSKIYVPLPRAPSDAEWADLEYGFAEKVSNYLSSDITDVIIPIYKGVEETLRCLYSVLSAKSESPFCVVAVDDHTPEPAIRERLQWLASRNMIHLKRTVRNCGFVQACNLGILEHPDRDVVLLNSDTEVYDYWLDRMRRAAYRHPMTATVTPFSNNAEICSYPHFIRNNWRGLEVSDAELDSLMAVVNANGEVEIPTGVGFCMYIRRDCLDVVGLLDYVNFGAGYGEENDLCRRAIAVGMRNVLAADVFVRHYGGTSFGASKRSRVEHAIATVERLHPGYLAEVFRFIAADPAYQWRRNVDLARFRRRFARNSRGTVMFVLHNRGGGTERHVQDMTCQLHESGVSVIFAQPSPSNDWKIQLSIPPLSEVPNLGTFDLANHPSEFADALALLDVGLIHVHHLAGFKEKFTDYLRLAADLAGVQYDVTLHDYMAYCPRITLVDENGFYCGEPDPTSCQACISSRGSDFGMPVVWEWRDRFERFLASARKIYVPSGDAASRIVRHFPKISVAVRPHTVPANFSQFLPELNRVETKVGGSSTCHIALLGALGPHKGSSLLLECALRARELGLPIRFSVVGYTDRDEELLSYENVSILGRYNDNDLLSIIADLRADAIWFPATWPETFSYTLTAALSSGVIPVAFDFGAIGERLRRAECGWLIPVEYMRDVDKILQELVSACMSDHPRTQVVEHVSYPDIISDYYELASLEPKPNRS</sequence>
<dbReference type="AlphaFoldDB" id="B8IAQ5"/>
<organism evidence="7 8">
    <name type="scientific">Methylobacterium nodulans (strain LMG 21967 / CNCM I-2342 / ORS 2060)</name>
    <dbReference type="NCBI Taxonomy" id="460265"/>
    <lineage>
        <taxon>Bacteria</taxon>
        <taxon>Pseudomonadati</taxon>
        <taxon>Pseudomonadota</taxon>
        <taxon>Alphaproteobacteria</taxon>
        <taxon>Hyphomicrobiales</taxon>
        <taxon>Methylobacteriaceae</taxon>
        <taxon>Methylobacterium</taxon>
    </lineage>
</organism>
<dbReference type="CAZy" id="GT4">
    <property type="family name" value="Glycosyltransferase Family 4"/>
</dbReference>
<evidence type="ECO:0000256" key="1">
    <source>
        <dbReference type="ARBA" id="ARBA00006739"/>
    </source>
</evidence>
<dbReference type="Proteomes" id="UP000008207">
    <property type="component" value="Chromosome"/>
</dbReference>
<dbReference type="Gene3D" id="3.90.550.10">
    <property type="entry name" value="Spore Coat Polysaccharide Biosynthesis Protein SpsA, Chain A"/>
    <property type="match status" value="1"/>
</dbReference>
<dbReference type="HOGENOM" id="CLU_006068_0_0_5"/>
<dbReference type="KEGG" id="mno:Mnod_6296"/>
<dbReference type="InterPro" id="IPR001173">
    <property type="entry name" value="Glyco_trans_2-like"/>
</dbReference>
<evidence type="ECO:0000259" key="6">
    <source>
        <dbReference type="Pfam" id="PF13439"/>
    </source>
</evidence>
<feature type="domain" description="Glycosyltransferase 2-like" evidence="5">
    <location>
        <begin position="141"/>
        <end position="310"/>
    </location>
</feature>
<dbReference type="GO" id="GO:0016757">
    <property type="term" value="F:glycosyltransferase activity"/>
    <property type="evidence" value="ECO:0007669"/>
    <property type="project" value="UniProtKB-KW"/>
</dbReference>
<evidence type="ECO:0000259" key="4">
    <source>
        <dbReference type="Pfam" id="PF00534"/>
    </source>
</evidence>
<keyword evidence="3 7" id="KW-0808">Transferase</keyword>
<feature type="domain" description="Glycosyltransferase subfamily 4-like N-terminal" evidence="6">
    <location>
        <begin position="428"/>
        <end position="610"/>
    </location>
</feature>
<comment type="similarity">
    <text evidence="1">Belongs to the glycosyltransferase 2 family.</text>
</comment>
<feature type="domain" description="Glycosyl transferase family 1" evidence="4">
    <location>
        <begin position="645"/>
        <end position="773"/>
    </location>
</feature>
<dbReference type="eggNOG" id="COG1216">
    <property type="taxonomic scope" value="Bacteria"/>
</dbReference>
<dbReference type="InterPro" id="IPR001296">
    <property type="entry name" value="Glyco_trans_1"/>
</dbReference>
<keyword evidence="2" id="KW-0328">Glycosyltransferase</keyword>
<reference evidence="7 8" key="1">
    <citation type="submission" date="2009-01" db="EMBL/GenBank/DDBJ databases">
        <title>Complete sequence of chromosome of Methylobacterium nodulans ORS 2060.</title>
        <authorList>
            <consortium name="US DOE Joint Genome Institute"/>
            <person name="Lucas S."/>
            <person name="Copeland A."/>
            <person name="Lapidus A."/>
            <person name="Glavina del Rio T."/>
            <person name="Dalin E."/>
            <person name="Tice H."/>
            <person name="Bruce D."/>
            <person name="Goodwin L."/>
            <person name="Pitluck S."/>
            <person name="Sims D."/>
            <person name="Brettin T."/>
            <person name="Detter J.C."/>
            <person name="Han C."/>
            <person name="Larimer F."/>
            <person name="Land M."/>
            <person name="Hauser L."/>
            <person name="Kyrpides N."/>
            <person name="Ivanova N."/>
            <person name="Marx C.J."/>
            <person name="Richardson P."/>
        </authorList>
    </citation>
    <scope>NUCLEOTIDE SEQUENCE [LARGE SCALE GENOMIC DNA]</scope>
    <source>
        <strain evidence="8">LMG 21967 / CNCM I-2342 / ORS 2060</strain>
    </source>
</reference>
<dbReference type="PANTHER" id="PTHR43179:SF12">
    <property type="entry name" value="GALACTOFURANOSYLTRANSFERASE GLFT2"/>
    <property type="match status" value="1"/>
</dbReference>
<gene>
    <name evidence="7" type="ordered locus">Mnod_6296</name>
</gene>
<evidence type="ECO:0000259" key="5">
    <source>
        <dbReference type="Pfam" id="PF00535"/>
    </source>
</evidence>
<dbReference type="InterPro" id="IPR028098">
    <property type="entry name" value="Glyco_trans_4-like_N"/>
</dbReference>
<dbReference type="InterPro" id="IPR029044">
    <property type="entry name" value="Nucleotide-diphossugar_trans"/>
</dbReference>